<feature type="region of interest" description="Disordered" evidence="5">
    <location>
        <begin position="201"/>
        <end position="224"/>
    </location>
</feature>
<dbReference type="Proteomes" id="UP000549913">
    <property type="component" value="Unassembled WGS sequence"/>
</dbReference>
<organism evidence="7 8">
    <name type="scientific">Herbiconiux flava</name>
    <dbReference type="NCBI Taxonomy" id="881268"/>
    <lineage>
        <taxon>Bacteria</taxon>
        <taxon>Bacillati</taxon>
        <taxon>Actinomycetota</taxon>
        <taxon>Actinomycetes</taxon>
        <taxon>Micrococcales</taxon>
        <taxon>Microbacteriaceae</taxon>
        <taxon>Herbiconiux</taxon>
    </lineage>
</organism>
<dbReference type="PROSITE" id="PS50977">
    <property type="entry name" value="HTH_TETR_2"/>
    <property type="match status" value="1"/>
</dbReference>
<evidence type="ECO:0000259" key="6">
    <source>
        <dbReference type="PROSITE" id="PS50977"/>
    </source>
</evidence>
<dbReference type="PANTHER" id="PTHR30055:SF234">
    <property type="entry name" value="HTH-TYPE TRANSCRIPTIONAL REGULATOR BETI"/>
    <property type="match status" value="1"/>
</dbReference>
<dbReference type="GO" id="GO:0000976">
    <property type="term" value="F:transcription cis-regulatory region binding"/>
    <property type="evidence" value="ECO:0007669"/>
    <property type="project" value="TreeGrafter"/>
</dbReference>
<comment type="caution">
    <text evidence="7">The sequence shown here is derived from an EMBL/GenBank/DDBJ whole genome shotgun (WGS) entry which is preliminary data.</text>
</comment>
<keyword evidence="1" id="KW-0805">Transcription regulation</keyword>
<feature type="compositionally biased region" description="Low complexity" evidence="5">
    <location>
        <begin position="201"/>
        <end position="218"/>
    </location>
</feature>
<dbReference type="InterPro" id="IPR001647">
    <property type="entry name" value="HTH_TetR"/>
</dbReference>
<keyword evidence="3" id="KW-0804">Transcription</keyword>
<dbReference type="PANTHER" id="PTHR30055">
    <property type="entry name" value="HTH-TYPE TRANSCRIPTIONAL REGULATOR RUTR"/>
    <property type="match status" value="1"/>
</dbReference>
<sequence>MDTSPLEAIARRAPALPLADRREMIIDAVVPLLVEHGRDVTSRQIAEAAGIAEGTVFRAFGDKESLLKAAAERFFDGQTVWNGLRGIDPDDPVEVKLAAILRLMRARFTGAMKVMPILGGERPSSTGDPEELERIVAAIFAPDAERLAWPPSRIIHLARLVSFASSIPDIAAVDTPFTVEELAALMTYGVLAAPSAATPTSVSAAAPAGSSPTSAPVPTERHRA</sequence>
<gene>
    <name evidence="7" type="ORF">BJ984_001363</name>
</gene>
<dbReference type="InterPro" id="IPR050109">
    <property type="entry name" value="HTH-type_TetR-like_transc_reg"/>
</dbReference>
<dbReference type="EMBL" id="JACCBM010000001">
    <property type="protein sequence ID" value="NYD70205.1"/>
    <property type="molecule type" value="Genomic_DNA"/>
</dbReference>
<evidence type="ECO:0000313" key="8">
    <source>
        <dbReference type="Proteomes" id="UP000549913"/>
    </source>
</evidence>
<accession>A0A852SN18</accession>
<dbReference type="SUPFAM" id="SSF46689">
    <property type="entry name" value="Homeodomain-like"/>
    <property type="match status" value="1"/>
</dbReference>
<dbReference type="InterPro" id="IPR009057">
    <property type="entry name" value="Homeodomain-like_sf"/>
</dbReference>
<reference evidence="7 8" key="1">
    <citation type="submission" date="2020-07" db="EMBL/GenBank/DDBJ databases">
        <title>Sequencing the genomes of 1000 actinobacteria strains.</title>
        <authorList>
            <person name="Klenk H.-P."/>
        </authorList>
    </citation>
    <scope>NUCLEOTIDE SEQUENCE [LARGE SCALE GENOMIC DNA]</scope>
    <source>
        <strain evidence="7 8">DSM 26474</strain>
    </source>
</reference>
<evidence type="ECO:0000313" key="7">
    <source>
        <dbReference type="EMBL" id="NYD70205.1"/>
    </source>
</evidence>
<feature type="DNA-binding region" description="H-T-H motif" evidence="4">
    <location>
        <begin position="41"/>
        <end position="60"/>
    </location>
</feature>
<dbReference type="AlphaFoldDB" id="A0A852SN18"/>
<dbReference type="GO" id="GO:0003700">
    <property type="term" value="F:DNA-binding transcription factor activity"/>
    <property type="evidence" value="ECO:0007669"/>
    <property type="project" value="TreeGrafter"/>
</dbReference>
<evidence type="ECO:0000256" key="3">
    <source>
        <dbReference type="ARBA" id="ARBA00023163"/>
    </source>
</evidence>
<proteinExistence type="predicted"/>
<evidence type="ECO:0000256" key="4">
    <source>
        <dbReference type="PROSITE-ProRule" id="PRU00335"/>
    </source>
</evidence>
<name>A0A852SN18_9MICO</name>
<dbReference type="PRINTS" id="PR00455">
    <property type="entry name" value="HTHTETR"/>
</dbReference>
<keyword evidence="2 4" id="KW-0238">DNA-binding</keyword>
<keyword evidence="8" id="KW-1185">Reference proteome</keyword>
<dbReference type="Gene3D" id="1.10.357.10">
    <property type="entry name" value="Tetracycline Repressor, domain 2"/>
    <property type="match status" value="1"/>
</dbReference>
<evidence type="ECO:0000256" key="5">
    <source>
        <dbReference type="SAM" id="MobiDB-lite"/>
    </source>
</evidence>
<protein>
    <submittedName>
        <fullName evidence="7">AcrR family transcriptional regulator</fullName>
    </submittedName>
</protein>
<evidence type="ECO:0000256" key="1">
    <source>
        <dbReference type="ARBA" id="ARBA00023015"/>
    </source>
</evidence>
<dbReference type="RefSeq" id="WP_179547394.1">
    <property type="nucleotide sequence ID" value="NZ_BSEW01000001.1"/>
</dbReference>
<evidence type="ECO:0000256" key="2">
    <source>
        <dbReference type="ARBA" id="ARBA00023125"/>
    </source>
</evidence>
<feature type="domain" description="HTH tetR-type" evidence="6">
    <location>
        <begin position="19"/>
        <end position="78"/>
    </location>
</feature>
<dbReference type="Pfam" id="PF00440">
    <property type="entry name" value="TetR_N"/>
    <property type="match status" value="1"/>
</dbReference>